<gene>
    <name evidence="2" type="ORF">C7B81_09575</name>
</gene>
<evidence type="ECO:0000256" key="1">
    <source>
        <dbReference type="SAM" id="Phobius"/>
    </source>
</evidence>
<reference evidence="2 3" key="1">
    <citation type="submission" date="2018-02" db="EMBL/GenBank/DDBJ databases">
        <authorList>
            <person name="Moore K."/>
            <person name="Momper L."/>
        </authorList>
    </citation>
    <scope>NUCLEOTIDE SEQUENCE [LARGE SCALE GENOMIC DNA]</scope>
    <source>
        <strain evidence="2 3">CCALA 015</strain>
    </source>
</reference>
<keyword evidence="3" id="KW-1185">Reference proteome</keyword>
<feature type="transmembrane region" description="Helical" evidence="1">
    <location>
        <begin position="51"/>
        <end position="72"/>
    </location>
</feature>
<reference evidence="2 3" key="2">
    <citation type="submission" date="2018-03" db="EMBL/GenBank/DDBJ databases">
        <title>The ancient ancestry and fast evolution of plastids.</title>
        <authorList>
            <person name="Moore K.R."/>
            <person name="Magnabosco C."/>
            <person name="Momper L."/>
            <person name="Gold D.A."/>
            <person name="Bosak T."/>
            <person name="Fournier G.P."/>
        </authorList>
    </citation>
    <scope>NUCLEOTIDE SEQUENCE [LARGE SCALE GENOMIC DNA]</scope>
    <source>
        <strain evidence="2 3">CCALA 015</strain>
    </source>
</reference>
<keyword evidence="1" id="KW-0472">Membrane</keyword>
<keyword evidence="1" id="KW-0812">Transmembrane</keyword>
<proteinExistence type="predicted"/>
<dbReference type="Proteomes" id="UP000238218">
    <property type="component" value="Unassembled WGS sequence"/>
</dbReference>
<sequence>MAPFPFLVIVHALAATVWTGGHLVLDLGVLPRALRERSAERIRDFEAIFEPLGLTALAIQVITGLWMGSILLPGFDGLFNPASPIGVLVGTKLLVLGATAALAWHIRAITALAIAFVVVGALIRLGGVLG</sequence>
<comment type="caution">
    <text evidence="2">The sequence shown here is derived from an EMBL/GenBank/DDBJ whole genome shotgun (WGS) entry which is preliminary data.</text>
</comment>
<feature type="transmembrane region" description="Helical" evidence="1">
    <location>
        <begin position="111"/>
        <end position="129"/>
    </location>
</feature>
<keyword evidence="1" id="KW-1133">Transmembrane helix</keyword>
<feature type="transmembrane region" description="Helical" evidence="1">
    <location>
        <begin position="6"/>
        <end position="30"/>
    </location>
</feature>
<evidence type="ECO:0000313" key="2">
    <source>
        <dbReference type="EMBL" id="PSB37200.1"/>
    </source>
</evidence>
<feature type="transmembrane region" description="Helical" evidence="1">
    <location>
        <begin position="84"/>
        <end position="104"/>
    </location>
</feature>
<evidence type="ECO:0000313" key="3">
    <source>
        <dbReference type="Proteomes" id="UP000238218"/>
    </source>
</evidence>
<dbReference type="EMBL" id="PVWP01000006">
    <property type="protein sequence ID" value="PSB37200.1"/>
    <property type="molecule type" value="Genomic_DNA"/>
</dbReference>
<organism evidence="2 3">
    <name type="scientific">Aphanothece cf. minutissima CCALA 015</name>
    <dbReference type="NCBI Taxonomy" id="2107695"/>
    <lineage>
        <taxon>Bacteria</taxon>
        <taxon>Bacillati</taxon>
        <taxon>Cyanobacteriota</taxon>
        <taxon>Cyanophyceae</taxon>
        <taxon>Oscillatoriophycideae</taxon>
        <taxon>Chroococcales</taxon>
        <taxon>Aphanothecaceae</taxon>
        <taxon>Aphanothece</taxon>
    </lineage>
</organism>
<accession>A0ABX5F6L6</accession>
<name>A0ABX5F6L6_9CHRO</name>
<dbReference type="RefSeq" id="WP_106221214.1">
    <property type="nucleotide sequence ID" value="NZ_PVWP01000006.1"/>
</dbReference>
<protein>
    <submittedName>
        <fullName evidence="2">Copper resistance protein CopD</fullName>
    </submittedName>
</protein>